<evidence type="ECO:0000256" key="2">
    <source>
        <dbReference type="ARBA" id="ARBA00022475"/>
    </source>
</evidence>
<feature type="transmembrane region" description="Helical" evidence="6">
    <location>
        <begin position="12"/>
        <end position="37"/>
    </location>
</feature>
<dbReference type="Pfam" id="PF06271">
    <property type="entry name" value="RDD"/>
    <property type="match status" value="1"/>
</dbReference>
<evidence type="ECO:0000313" key="8">
    <source>
        <dbReference type="EMBL" id="RUT47395.1"/>
    </source>
</evidence>
<protein>
    <submittedName>
        <fullName evidence="8">RDD family protein</fullName>
    </submittedName>
</protein>
<proteinExistence type="predicted"/>
<evidence type="ECO:0000256" key="6">
    <source>
        <dbReference type="SAM" id="Phobius"/>
    </source>
</evidence>
<name>A0A3S1BQL4_9BACL</name>
<evidence type="ECO:0000313" key="9">
    <source>
        <dbReference type="Proteomes" id="UP000279446"/>
    </source>
</evidence>
<dbReference type="OrthoDB" id="9793824at2"/>
<organism evidence="8 9">
    <name type="scientific">Paenibacillus anaericanus</name>
    <dbReference type="NCBI Taxonomy" id="170367"/>
    <lineage>
        <taxon>Bacteria</taxon>
        <taxon>Bacillati</taxon>
        <taxon>Bacillota</taxon>
        <taxon>Bacilli</taxon>
        <taxon>Bacillales</taxon>
        <taxon>Paenibacillaceae</taxon>
        <taxon>Paenibacillus</taxon>
    </lineage>
</organism>
<sequence>MYAGFWKRFGAYFLDLIIIYLSVVCFISIWAVFELFLNSIGIEQDQKGSILGTLGVPIYLMIPWVYYAFFESSKMKATIGKQAFKIEVCDLNFHKLSFWRASIRYWSKLLSAIIFLFGFIMAGFTNKKQALHDLISSTLVINKDHSQLNKIQ</sequence>
<keyword evidence="5 6" id="KW-0472">Membrane</keyword>
<dbReference type="GO" id="GO:0005886">
    <property type="term" value="C:plasma membrane"/>
    <property type="evidence" value="ECO:0007669"/>
    <property type="project" value="UniProtKB-SubCell"/>
</dbReference>
<dbReference type="AlphaFoldDB" id="A0A3S1BQL4"/>
<dbReference type="Proteomes" id="UP000279446">
    <property type="component" value="Unassembled WGS sequence"/>
</dbReference>
<feature type="domain" description="RDD" evidence="7">
    <location>
        <begin position="2"/>
        <end position="136"/>
    </location>
</feature>
<comment type="subcellular location">
    <subcellularLocation>
        <location evidence="1">Cell membrane</location>
        <topology evidence="1">Multi-pass membrane protein</topology>
    </subcellularLocation>
</comment>
<dbReference type="EMBL" id="RZNY01000004">
    <property type="protein sequence ID" value="RUT47395.1"/>
    <property type="molecule type" value="Genomic_DNA"/>
</dbReference>
<evidence type="ECO:0000256" key="3">
    <source>
        <dbReference type="ARBA" id="ARBA00022692"/>
    </source>
</evidence>
<keyword evidence="3 6" id="KW-0812">Transmembrane</keyword>
<feature type="transmembrane region" description="Helical" evidence="6">
    <location>
        <begin position="105"/>
        <end position="124"/>
    </location>
</feature>
<evidence type="ECO:0000259" key="7">
    <source>
        <dbReference type="Pfam" id="PF06271"/>
    </source>
</evidence>
<dbReference type="InterPro" id="IPR051791">
    <property type="entry name" value="Pra-immunoreactive"/>
</dbReference>
<dbReference type="PANTHER" id="PTHR36115">
    <property type="entry name" value="PROLINE-RICH ANTIGEN HOMOLOG-RELATED"/>
    <property type="match status" value="1"/>
</dbReference>
<reference evidence="8 9" key="1">
    <citation type="submission" date="2018-12" db="EMBL/GenBank/DDBJ databases">
        <authorList>
            <person name="Sun L."/>
            <person name="Chen Z."/>
        </authorList>
    </citation>
    <scope>NUCLEOTIDE SEQUENCE [LARGE SCALE GENOMIC DNA]</scope>
    <source>
        <strain evidence="8 9">DSM 15890</strain>
    </source>
</reference>
<evidence type="ECO:0000256" key="5">
    <source>
        <dbReference type="ARBA" id="ARBA00023136"/>
    </source>
</evidence>
<keyword evidence="4 6" id="KW-1133">Transmembrane helix</keyword>
<keyword evidence="9" id="KW-1185">Reference proteome</keyword>
<evidence type="ECO:0000256" key="4">
    <source>
        <dbReference type="ARBA" id="ARBA00022989"/>
    </source>
</evidence>
<gene>
    <name evidence="8" type="ORF">EJP82_06705</name>
</gene>
<comment type="caution">
    <text evidence="8">The sequence shown here is derived from an EMBL/GenBank/DDBJ whole genome shotgun (WGS) entry which is preliminary data.</text>
</comment>
<feature type="transmembrane region" description="Helical" evidence="6">
    <location>
        <begin position="49"/>
        <end position="69"/>
    </location>
</feature>
<dbReference type="InterPro" id="IPR010432">
    <property type="entry name" value="RDD"/>
</dbReference>
<keyword evidence="2" id="KW-1003">Cell membrane</keyword>
<dbReference type="RefSeq" id="WP_127191272.1">
    <property type="nucleotide sequence ID" value="NZ_RZNY01000004.1"/>
</dbReference>
<evidence type="ECO:0000256" key="1">
    <source>
        <dbReference type="ARBA" id="ARBA00004651"/>
    </source>
</evidence>
<accession>A0A3S1BQL4</accession>